<dbReference type="GO" id="GO:0005739">
    <property type="term" value="C:mitochondrion"/>
    <property type="evidence" value="ECO:0007669"/>
    <property type="project" value="TreeGrafter"/>
</dbReference>
<evidence type="ECO:0000313" key="2">
    <source>
        <dbReference type="Proteomes" id="UP000245771"/>
    </source>
</evidence>
<dbReference type="Proteomes" id="UP000245771">
    <property type="component" value="Unassembled WGS sequence"/>
</dbReference>
<evidence type="ECO:0008006" key="3">
    <source>
        <dbReference type="Google" id="ProtNLM"/>
    </source>
</evidence>
<dbReference type="GeneID" id="37020152"/>
<proteinExistence type="predicted"/>
<dbReference type="OrthoDB" id="3257538at2759"/>
<dbReference type="SUPFAM" id="SSF54637">
    <property type="entry name" value="Thioesterase/thiol ester dehydrase-isomerase"/>
    <property type="match status" value="1"/>
</dbReference>
<dbReference type="AlphaFoldDB" id="A0A316VKB1"/>
<dbReference type="InterPro" id="IPR052741">
    <property type="entry name" value="Mitochondrial_HTD2"/>
</dbReference>
<dbReference type="PANTHER" id="PTHR28152">
    <property type="entry name" value="HYDROXYACYL-THIOESTER DEHYDRATASE TYPE 2, MITOCHONDRIAL"/>
    <property type="match status" value="1"/>
</dbReference>
<dbReference type="InParanoid" id="A0A316VKB1"/>
<dbReference type="PANTHER" id="PTHR28152:SF2">
    <property type="entry name" value="N-TERMINAL OF MAOC-LIKE DEHYDRATASE DOMAIN-CONTAINING PROTEIN"/>
    <property type="match status" value="1"/>
</dbReference>
<name>A0A316VKB1_9BASI</name>
<dbReference type="RefSeq" id="XP_025358262.1">
    <property type="nucleotide sequence ID" value="XM_025498371.1"/>
</dbReference>
<accession>A0A316VKB1</accession>
<evidence type="ECO:0000313" key="1">
    <source>
        <dbReference type="EMBL" id="PWN37960.1"/>
    </source>
</evidence>
<organism evidence="1 2">
    <name type="scientific">Meira miltonrushii</name>
    <dbReference type="NCBI Taxonomy" id="1280837"/>
    <lineage>
        <taxon>Eukaryota</taxon>
        <taxon>Fungi</taxon>
        <taxon>Dikarya</taxon>
        <taxon>Basidiomycota</taxon>
        <taxon>Ustilaginomycotina</taxon>
        <taxon>Exobasidiomycetes</taxon>
        <taxon>Exobasidiales</taxon>
        <taxon>Brachybasidiaceae</taxon>
        <taxon>Meira</taxon>
    </lineage>
</organism>
<dbReference type="Gene3D" id="3.10.129.10">
    <property type="entry name" value="Hotdog Thioesterase"/>
    <property type="match status" value="1"/>
</dbReference>
<dbReference type="STRING" id="1280837.A0A316VKB1"/>
<protein>
    <recommendedName>
        <fullName evidence="3">Thioesterase/thiol ester dehydrase-isomerase</fullName>
    </recommendedName>
</protein>
<keyword evidence="2" id="KW-1185">Reference proteome</keyword>
<dbReference type="EMBL" id="KZ819602">
    <property type="protein sequence ID" value="PWN37960.1"/>
    <property type="molecule type" value="Genomic_DNA"/>
</dbReference>
<gene>
    <name evidence="1" type="ORF">FA14DRAFT_159756</name>
</gene>
<dbReference type="InterPro" id="IPR029069">
    <property type="entry name" value="HotDog_dom_sf"/>
</dbReference>
<sequence length="434" mass="48696">MSRYLARQAHSGFRFRNKAALSGLNLNISFRPLSISISLPSKEREDSQKVEEWASKEAIDALKGFKKRFDSSKDKPVSTYYHKLDANQIHLLRITEANILPLGLSNGKKAEGQSGLEYEAQLRQNEEDVLVGHQAESSGILANGIPHRSLIRPTEHLAFFTPRVSSSSLGSDGSDTTFNPPGGVFTRRMWAGGKMEWLSRSRKNTEAMRVGDQLWERTFVEEAELKKLSNGGEMLLVWVRKEFGLLNENPIMIDRRSWIFQRALPTSTAEPQMSPAITPKPDLSSLSPPEGLLYPTLLYQTPANLFRYSALTFNAHAIHLSPPWAQQVEGHQGIVVHGPLNLSLLVRKWGRDIAGWHLNERGEFIDGPKGGKTHNIVSVKYRAKRPIYAEQPYWIGIDGSVAKETSRTNKEKHTILAVKPDGEVIMEATIVSWI</sequence>
<dbReference type="GO" id="GO:0019171">
    <property type="term" value="F:(3R)-hydroxyacyl-[acyl-carrier-protein] dehydratase activity"/>
    <property type="evidence" value="ECO:0007669"/>
    <property type="project" value="TreeGrafter"/>
</dbReference>
<reference evidence="1 2" key="1">
    <citation type="journal article" date="2018" name="Mol. Biol. Evol.">
        <title>Broad Genomic Sampling Reveals a Smut Pathogenic Ancestry of the Fungal Clade Ustilaginomycotina.</title>
        <authorList>
            <person name="Kijpornyongpan T."/>
            <person name="Mondo S.J."/>
            <person name="Barry K."/>
            <person name="Sandor L."/>
            <person name="Lee J."/>
            <person name="Lipzen A."/>
            <person name="Pangilinan J."/>
            <person name="LaButti K."/>
            <person name="Hainaut M."/>
            <person name="Henrissat B."/>
            <person name="Grigoriev I.V."/>
            <person name="Spatafora J.W."/>
            <person name="Aime M.C."/>
        </authorList>
    </citation>
    <scope>NUCLEOTIDE SEQUENCE [LARGE SCALE GENOMIC DNA]</scope>
    <source>
        <strain evidence="1 2">MCA 3882</strain>
    </source>
</reference>
<dbReference type="FunCoup" id="A0A316VKB1">
    <property type="interactions" value="143"/>
</dbReference>